<keyword evidence="1" id="KW-0175">Coiled coil</keyword>
<proteinExistence type="predicted"/>
<dbReference type="STRING" id="2880.D7G001"/>
<dbReference type="AlphaFoldDB" id="D7G001"/>
<dbReference type="InParanoid" id="D7G001"/>
<keyword evidence="3" id="KW-0282">Flagellum</keyword>
<evidence type="ECO:0000313" key="4">
    <source>
        <dbReference type="Proteomes" id="UP000002630"/>
    </source>
</evidence>
<dbReference type="EMBL" id="FN649746">
    <property type="protein sequence ID" value="CBJ48626.1"/>
    <property type="molecule type" value="Genomic_DNA"/>
</dbReference>
<dbReference type="PANTHER" id="PTHR32083">
    <property type="entry name" value="CILIA AND FLAGELLA-ASSOCIATED PROTEIN 58-RELATED"/>
    <property type="match status" value="1"/>
</dbReference>
<name>D7G001_ECTSI</name>
<dbReference type="GO" id="GO:0005856">
    <property type="term" value="C:cytoskeleton"/>
    <property type="evidence" value="ECO:0007669"/>
    <property type="project" value="TreeGrafter"/>
</dbReference>
<accession>D7G001</accession>
<keyword evidence="3" id="KW-0969">Cilium</keyword>
<dbReference type="EMBL" id="FN648586">
    <property type="protein sequence ID" value="CBJ48626.1"/>
    <property type="molecule type" value="Genomic_DNA"/>
</dbReference>
<feature type="region of interest" description="Disordered" evidence="2">
    <location>
        <begin position="152"/>
        <end position="223"/>
    </location>
</feature>
<keyword evidence="4" id="KW-1185">Reference proteome</keyword>
<sequence>MHVESSSTLTDDQTFRRENYSFCTQRKTKILEDRLSGKKEVLLEKELVLEEVISLTKKLRKQASDGRAQALALSKKVNEFQGRIRDTTRRMMATVSELSMHQATALKLQQEKTARERELQEATWRAEHGEPPTEAAVWDLYRLEQKSVAASTQRLERAEAETSGEAPIPPSMVRTMAEPRPNAYIPDELGIPKPYGGQGPFKPTEGGTTMRHIRMPKPREIEI</sequence>
<organism evidence="3 4">
    <name type="scientific">Ectocarpus siliculosus</name>
    <name type="common">Brown alga</name>
    <name type="synonym">Conferva siliculosa</name>
    <dbReference type="NCBI Taxonomy" id="2880"/>
    <lineage>
        <taxon>Eukaryota</taxon>
        <taxon>Sar</taxon>
        <taxon>Stramenopiles</taxon>
        <taxon>Ochrophyta</taxon>
        <taxon>PX clade</taxon>
        <taxon>Phaeophyceae</taxon>
        <taxon>Ectocarpales</taxon>
        <taxon>Ectocarpaceae</taxon>
        <taxon>Ectocarpus</taxon>
    </lineage>
</organism>
<keyword evidence="3" id="KW-0966">Cell projection</keyword>
<evidence type="ECO:0000256" key="2">
    <source>
        <dbReference type="SAM" id="MobiDB-lite"/>
    </source>
</evidence>
<evidence type="ECO:0000313" key="3">
    <source>
        <dbReference type="EMBL" id="CBJ48626.1"/>
    </source>
</evidence>
<dbReference type="OrthoDB" id="10262929at2759"/>
<reference evidence="3 4" key="1">
    <citation type="journal article" date="2010" name="Nature">
        <title>The Ectocarpus genome and the independent evolution of multicellularity in brown algae.</title>
        <authorList>
            <person name="Cock J.M."/>
            <person name="Sterck L."/>
            <person name="Rouze P."/>
            <person name="Scornet D."/>
            <person name="Allen A.E."/>
            <person name="Amoutzias G."/>
            <person name="Anthouard V."/>
            <person name="Artiguenave F."/>
            <person name="Aury J.M."/>
            <person name="Badger J.H."/>
            <person name="Beszteri B."/>
            <person name="Billiau K."/>
            <person name="Bonnet E."/>
            <person name="Bothwell J.H."/>
            <person name="Bowler C."/>
            <person name="Boyen C."/>
            <person name="Brownlee C."/>
            <person name="Carrano C.J."/>
            <person name="Charrier B."/>
            <person name="Cho G.Y."/>
            <person name="Coelho S.M."/>
            <person name="Collen J."/>
            <person name="Corre E."/>
            <person name="Da Silva C."/>
            <person name="Delage L."/>
            <person name="Delaroque N."/>
            <person name="Dittami S.M."/>
            <person name="Doulbeau S."/>
            <person name="Elias M."/>
            <person name="Farnham G."/>
            <person name="Gachon C.M."/>
            <person name="Gschloessl B."/>
            <person name="Heesch S."/>
            <person name="Jabbari K."/>
            <person name="Jubin C."/>
            <person name="Kawai H."/>
            <person name="Kimura K."/>
            <person name="Kloareg B."/>
            <person name="Kupper F.C."/>
            <person name="Lang D."/>
            <person name="Le Bail A."/>
            <person name="Leblanc C."/>
            <person name="Lerouge P."/>
            <person name="Lohr M."/>
            <person name="Lopez P.J."/>
            <person name="Martens C."/>
            <person name="Maumus F."/>
            <person name="Michel G."/>
            <person name="Miranda-Saavedra D."/>
            <person name="Morales J."/>
            <person name="Moreau H."/>
            <person name="Motomura T."/>
            <person name="Nagasato C."/>
            <person name="Napoli C.A."/>
            <person name="Nelson D.R."/>
            <person name="Nyvall-Collen P."/>
            <person name="Peters A.F."/>
            <person name="Pommier C."/>
            <person name="Potin P."/>
            <person name="Poulain J."/>
            <person name="Quesneville H."/>
            <person name="Read B."/>
            <person name="Rensing S.A."/>
            <person name="Ritter A."/>
            <person name="Rousvoal S."/>
            <person name="Samanta M."/>
            <person name="Samson G."/>
            <person name="Schroeder D.C."/>
            <person name="Segurens B."/>
            <person name="Strittmatter M."/>
            <person name="Tonon T."/>
            <person name="Tregear J.W."/>
            <person name="Valentin K."/>
            <person name="von Dassow P."/>
            <person name="Yamagishi T."/>
            <person name="Van de Peer Y."/>
            <person name="Wincker P."/>
        </authorList>
    </citation>
    <scope>NUCLEOTIDE SEQUENCE [LARGE SCALE GENOMIC DNA]</scope>
    <source>
        <strain evidence="4">Ec32 / CCAP1310/4</strain>
    </source>
</reference>
<evidence type="ECO:0000256" key="1">
    <source>
        <dbReference type="ARBA" id="ARBA00023054"/>
    </source>
</evidence>
<gene>
    <name evidence="3" type="primary">MBO2</name>
    <name evidence="3" type="ORF">Esi_0039_0104</name>
</gene>
<dbReference type="Proteomes" id="UP000002630">
    <property type="component" value="Linkage Group LG21"/>
</dbReference>
<protein>
    <submittedName>
        <fullName evidence="3">Coiled-coil flagellar protein, move backward only 2</fullName>
    </submittedName>
</protein>
<dbReference type="PANTHER" id="PTHR32083:SF34">
    <property type="entry name" value="COILED-COIL DOMAIN-CONTAINING PROTEIN 146"/>
    <property type="match status" value="1"/>
</dbReference>